<gene>
    <name evidence="10" type="ORF">EVA_15991</name>
</gene>
<keyword evidence="3" id="KW-0812">Transmembrane</keyword>
<keyword evidence="5" id="KW-0472">Membrane</keyword>
<dbReference type="InterPro" id="IPR008969">
    <property type="entry name" value="CarboxyPept-like_regulatory"/>
</dbReference>
<dbReference type="Gene3D" id="2.170.130.10">
    <property type="entry name" value="TonB-dependent receptor, plug domain"/>
    <property type="match status" value="1"/>
</dbReference>
<evidence type="ECO:0000256" key="5">
    <source>
        <dbReference type="ARBA" id="ARBA00023136"/>
    </source>
</evidence>
<evidence type="ECO:0000256" key="4">
    <source>
        <dbReference type="ARBA" id="ARBA00023077"/>
    </source>
</evidence>
<reference evidence="10" key="1">
    <citation type="journal article" date="2012" name="PLoS ONE">
        <title>Gene sets for utilization of primary and secondary nutrition supplies in the distal gut of endangered iberian lynx.</title>
        <authorList>
            <person name="Alcaide M."/>
            <person name="Messina E."/>
            <person name="Richter M."/>
            <person name="Bargiela R."/>
            <person name="Peplies J."/>
            <person name="Huws S.A."/>
            <person name="Newbold C.J."/>
            <person name="Golyshin P.N."/>
            <person name="Simon M.A."/>
            <person name="Lopez G."/>
            <person name="Yakimov M.M."/>
            <person name="Ferrer M."/>
        </authorList>
    </citation>
    <scope>NUCLEOTIDE SEQUENCE</scope>
</reference>
<evidence type="ECO:0000313" key="10">
    <source>
        <dbReference type="EMBL" id="EJW95904.1"/>
    </source>
</evidence>
<evidence type="ECO:0000259" key="9">
    <source>
        <dbReference type="Pfam" id="PF07715"/>
    </source>
</evidence>
<dbReference type="GO" id="GO:0009279">
    <property type="term" value="C:cell outer membrane"/>
    <property type="evidence" value="ECO:0007669"/>
    <property type="project" value="UniProtKB-SubCell"/>
</dbReference>
<protein>
    <submittedName>
        <fullName evidence="10">Secreted protein containing TonB-dependent receptor, beta-barrel</fullName>
    </submittedName>
</protein>
<dbReference type="PROSITE" id="PS52016">
    <property type="entry name" value="TONB_DEPENDENT_REC_3"/>
    <property type="match status" value="1"/>
</dbReference>
<dbReference type="InterPro" id="IPR036942">
    <property type="entry name" value="Beta-barrel_TonB_sf"/>
</dbReference>
<proteinExistence type="predicted"/>
<name>J9G8V5_9ZZZZ</name>
<dbReference type="InterPro" id="IPR039426">
    <property type="entry name" value="TonB-dep_rcpt-like"/>
</dbReference>
<keyword evidence="6" id="KW-0998">Cell outer membrane</keyword>
<dbReference type="NCBIfam" id="TIGR04056">
    <property type="entry name" value="OMP_RagA_SusC"/>
    <property type="match status" value="1"/>
</dbReference>
<dbReference type="EMBL" id="AMCI01005560">
    <property type="protein sequence ID" value="EJW95904.1"/>
    <property type="molecule type" value="Genomic_DNA"/>
</dbReference>
<dbReference type="InterPro" id="IPR012910">
    <property type="entry name" value="Plug_dom"/>
</dbReference>
<dbReference type="InterPro" id="IPR023996">
    <property type="entry name" value="TonB-dep_OMP_SusC/RagA"/>
</dbReference>
<evidence type="ECO:0000256" key="7">
    <source>
        <dbReference type="SAM" id="MobiDB-lite"/>
    </source>
</evidence>
<evidence type="ECO:0000256" key="1">
    <source>
        <dbReference type="ARBA" id="ARBA00004571"/>
    </source>
</evidence>
<evidence type="ECO:0000256" key="3">
    <source>
        <dbReference type="ARBA" id="ARBA00022692"/>
    </source>
</evidence>
<dbReference type="Gene3D" id="2.40.170.20">
    <property type="entry name" value="TonB-dependent receptor, beta-barrel domain"/>
    <property type="match status" value="1"/>
</dbReference>
<dbReference type="Pfam" id="PF00593">
    <property type="entry name" value="TonB_dep_Rec_b-barrel"/>
    <property type="match status" value="1"/>
</dbReference>
<dbReference type="AlphaFoldDB" id="J9G8V5"/>
<dbReference type="InterPro" id="IPR000531">
    <property type="entry name" value="Beta-barrel_TonB"/>
</dbReference>
<dbReference type="SUPFAM" id="SSF56935">
    <property type="entry name" value="Porins"/>
    <property type="match status" value="1"/>
</dbReference>
<feature type="domain" description="TonB-dependent receptor plug" evidence="9">
    <location>
        <begin position="171"/>
        <end position="278"/>
    </location>
</feature>
<comment type="caution">
    <text evidence="10">The sequence shown here is derived from an EMBL/GenBank/DDBJ whole genome shotgun (WGS) entry which is preliminary data.</text>
</comment>
<dbReference type="Pfam" id="PF13715">
    <property type="entry name" value="CarbopepD_reg_2"/>
    <property type="match status" value="1"/>
</dbReference>
<dbReference type="FunFam" id="2.170.130.10:FF:000008">
    <property type="entry name" value="SusC/RagA family TonB-linked outer membrane protein"/>
    <property type="match status" value="1"/>
</dbReference>
<dbReference type="InterPro" id="IPR037066">
    <property type="entry name" value="Plug_dom_sf"/>
</dbReference>
<dbReference type="InterPro" id="IPR023997">
    <property type="entry name" value="TonB-dep_OMP_SusC/RagA_CS"/>
</dbReference>
<comment type="subcellular location">
    <subcellularLocation>
        <location evidence="1">Cell outer membrane</location>
        <topology evidence="1">Multi-pass membrane protein</topology>
    </subcellularLocation>
</comment>
<feature type="compositionally biased region" description="Basic and acidic residues" evidence="7">
    <location>
        <begin position="49"/>
        <end position="69"/>
    </location>
</feature>
<evidence type="ECO:0000256" key="6">
    <source>
        <dbReference type="ARBA" id="ARBA00023237"/>
    </source>
</evidence>
<keyword evidence="10" id="KW-0675">Receptor</keyword>
<feature type="domain" description="TonB-dependent receptor-like beta-barrel" evidence="8">
    <location>
        <begin position="447"/>
        <end position="888"/>
    </location>
</feature>
<keyword evidence="2" id="KW-0813">Transport</keyword>
<dbReference type="SUPFAM" id="SSF49464">
    <property type="entry name" value="Carboxypeptidase regulatory domain-like"/>
    <property type="match status" value="1"/>
</dbReference>
<organism evidence="10">
    <name type="scientific">gut metagenome</name>
    <dbReference type="NCBI Taxonomy" id="749906"/>
    <lineage>
        <taxon>unclassified sequences</taxon>
        <taxon>metagenomes</taxon>
        <taxon>organismal metagenomes</taxon>
    </lineage>
</organism>
<accession>J9G8V5</accession>
<dbReference type="Pfam" id="PF07715">
    <property type="entry name" value="Plug"/>
    <property type="match status" value="1"/>
</dbReference>
<dbReference type="Gene3D" id="2.60.40.1120">
    <property type="entry name" value="Carboxypeptidase-like, regulatory domain"/>
    <property type="match status" value="1"/>
</dbReference>
<evidence type="ECO:0000256" key="2">
    <source>
        <dbReference type="ARBA" id="ARBA00022448"/>
    </source>
</evidence>
<dbReference type="NCBIfam" id="TIGR04057">
    <property type="entry name" value="SusC_RagA_signa"/>
    <property type="match status" value="1"/>
</dbReference>
<feature type="region of interest" description="Disordered" evidence="7">
    <location>
        <begin position="33"/>
        <end position="69"/>
    </location>
</feature>
<keyword evidence="4" id="KW-0798">TonB box</keyword>
<evidence type="ECO:0000259" key="8">
    <source>
        <dbReference type="Pfam" id="PF00593"/>
    </source>
</evidence>
<sequence length="1030" mass="113380">MKQINVTHKRTFSILLILGFLSVPLSVQRLHARPSERTSTSFSSAAMRKSHDDLKNSKDGLKEDKDNLKDKKTGVTDSIRVEGVVTDINGETIVGATVIEKGKPENGVVSDIDGKFALTVPNRGVLVISYMGYNTQETRVNQHISTYNIVLKEDNQVLDEVVVVGYGTVKKSDLTGSVATVGKRSFETQPVKNVSQILQGRSTGVEVTTTSGMPGAGARVRVRGTTSINKSSDPLYVIDGIISTSGLDGLNPQDIQSMEVLKDASSTAVYGSRGANGVILVTTRSGSEGRARVHFDAKVGLSKVGGGYDLLNAYDYAQALNDVRGAGTISPEDMEAYRTGQKGIDWEDLMTRTAISQDYSLNVSGGSEIIRYMLSGNVLDQEAVTINSKYSRYGFRANVDADVRPWLSISAKLSTAIIHSQGAAPSWFSVLNFSPTMELKNPETGIYNNDPYNIGGTNPYALLTENKTDNYSYNVNANLSLLFKPAKGLTFTVQGGYDYDHSPSYSFTSKIVAPGANNSVNNSSNLHRYWQNTNNLTYRGEFGDHTLSATAVWEISRSFDTGLKAGGNGLINETVGYWNLGNAAVRTESNSYSESSLASGVLRASYDYKKRYFLTAGIRADGSSKFQKGHRWGWFPSGAVAWDIANEPFMKNQHILSQLKLRASYGITGNQGINAYSTLRMLSPTIYGWGTTTGFNGYWTNLTGAPDLTWEKTTQFDVGFDASLFGFDITFDWFKKRTEDLLFQKQIPRYNGGGTYWVNQGKLNNMGFEFSLSTFPIKSTVVWETTFNAAYVKNEVVDLAGNDFVLTANYSDLGGAMQIMKPGHPLGSFYVYQWKGFDEKGANLYQKADGSLTTSPTAADLVIKGQANPKWTFGWNNTVSWKNWTLNVFFNAAAGVERLNISHFATASMTGNSRFVTLKEAYFRGWDKVENKADALYPSLTNTDNKNYANSDRWLEDASFIKLKNISLSYNIPRKVAKFAGIQLSVSAQDLFTITKYKGMDPEVYNAYDGLDYGAYPIPRTVTFGVKLRF</sequence>